<dbReference type="Proteomes" id="UP000276133">
    <property type="component" value="Unassembled WGS sequence"/>
</dbReference>
<evidence type="ECO:0000313" key="2">
    <source>
        <dbReference type="Proteomes" id="UP000276133"/>
    </source>
</evidence>
<protein>
    <submittedName>
        <fullName evidence="1">Uncharacterized protein</fullName>
    </submittedName>
</protein>
<reference evidence="1 2" key="1">
    <citation type="journal article" date="2018" name="Sci. Rep.">
        <title>Genomic signatures of local adaptation to the degree of environmental predictability in rotifers.</title>
        <authorList>
            <person name="Franch-Gras L."/>
            <person name="Hahn C."/>
            <person name="Garcia-Roger E.M."/>
            <person name="Carmona M.J."/>
            <person name="Serra M."/>
            <person name="Gomez A."/>
        </authorList>
    </citation>
    <scope>NUCLEOTIDE SEQUENCE [LARGE SCALE GENOMIC DNA]</scope>
    <source>
        <strain evidence="1">HYR1</strain>
    </source>
</reference>
<gene>
    <name evidence="1" type="ORF">BpHYR1_036438</name>
</gene>
<dbReference type="AlphaFoldDB" id="A0A3M7P392"/>
<proteinExistence type="predicted"/>
<comment type="caution">
    <text evidence="1">The sequence shown here is derived from an EMBL/GenBank/DDBJ whole genome shotgun (WGS) entry which is preliminary data.</text>
</comment>
<organism evidence="1 2">
    <name type="scientific">Brachionus plicatilis</name>
    <name type="common">Marine rotifer</name>
    <name type="synonym">Brachionus muelleri</name>
    <dbReference type="NCBI Taxonomy" id="10195"/>
    <lineage>
        <taxon>Eukaryota</taxon>
        <taxon>Metazoa</taxon>
        <taxon>Spiralia</taxon>
        <taxon>Gnathifera</taxon>
        <taxon>Rotifera</taxon>
        <taxon>Eurotatoria</taxon>
        <taxon>Monogononta</taxon>
        <taxon>Pseudotrocha</taxon>
        <taxon>Ploima</taxon>
        <taxon>Brachionidae</taxon>
        <taxon>Brachionus</taxon>
    </lineage>
</organism>
<name>A0A3M7P392_BRAPC</name>
<accession>A0A3M7P392</accession>
<dbReference type="EMBL" id="REGN01013737">
    <property type="protein sequence ID" value="RMZ93535.1"/>
    <property type="molecule type" value="Genomic_DNA"/>
</dbReference>
<evidence type="ECO:0000313" key="1">
    <source>
        <dbReference type="EMBL" id="RMZ93535.1"/>
    </source>
</evidence>
<keyword evidence="2" id="KW-1185">Reference proteome</keyword>
<sequence>MKKKYRVMNRFNSRFTNSFILLMNHQTLRRALTLSKIILKIKEIQEKKKESAYIQNLMKILEKIQIRDRKSKQIAEFKTLKDKKPDSDSMSIEKKTNKETNITSLDVLDPSEINIP</sequence>